<evidence type="ECO:0000256" key="4">
    <source>
        <dbReference type="ARBA" id="ARBA00022741"/>
    </source>
</evidence>
<feature type="domain" description="Guanylate kinase-like" evidence="7">
    <location>
        <begin position="81"/>
        <end position="263"/>
    </location>
</feature>
<evidence type="ECO:0000256" key="6">
    <source>
        <dbReference type="ARBA" id="ARBA00022840"/>
    </source>
</evidence>
<evidence type="ECO:0000256" key="5">
    <source>
        <dbReference type="ARBA" id="ARBA00022777"/>
    </source>
</evidence>
<dbReference type="EMBL" id="UYWX01000014">
    <property type="protein sequence ID" value="VDM16088.1"/>
    <property type="molecule type" value="Genomic_DNA"/>
</dbReference>
<organism evidence="10">
    <name type="scientific">Hydatigena taeniaeformis</name>
    <name type="common">Feline tapeworm</name>
    <name type="synonym">Taenia taeniaeformis</name>
    <dbReference type="NCBI Taxonomy" id="6205"/>
    <lineage>
        <taxon>Eukaryota</taxon>
        <taxon>Metazoa</taxon>
        <taxon>Spiralia</taxon>
        <taxon>Lophotrochozoa</taxon>
        <taxon>Platyhelminthes</taxon>
        <taxon>Cestoda</taxon>
        <taxon>Eucestoda</taxon>
        <taxon>Cyclophyllidea</taxon>
        <taxon>Taeniidae</taxon>
        <taxon>Hydatigera</taxon>
    </lineage>
</organism>
<evidence type="ECO:0000313" key="8">
    <source>
        <dbReference type="EMBL" id="VDM16088.1"/>
    </source>
</evidence>
<dbReference type="CDD" id="cd00071">
    <property type="entry name" value="GMPK"/>
    <property type="match status" value="1"/>
</dbReference>
<dbReference type="PROSITE" id="PS00856">
    <property type="entry name" value="GUANYLATE_KINASE_1"/>
    <property type="match status" value="1"/>
</dbReference>
<dbReference type="STRING" id="6205.A0A0R3WI20"/>
<dbReference type="SUPFAM" id="SSF52540">
    <property type="entry name" value="P-loop containing nucleoside triphosphate hydrolases"/>
    <property type="match status" value="1"/>
</dbReference>
<reference evidence="10" key="1">
    <citation type="submission" date="2017-02" db="UniProtKB">
        <authorList>
            <consortium name="WormBaseParasite"/>
        </authorList>
    </citation>
    <scope>IDENTIFICATION</scope>
</reference>
<dbReference type="GO" id="GO:0005524">
    <property type="term" value="F:ATP binding"/>
    <property type="evidence" value="ECO:0007669"/>
    <property type="project" value="UniProtKB-KW"/>
</dbReference>
<comment type="similarity">
    <text evidence="1">Belongs to the guanylate kinase family.</text>
</comment>
<dbReference type="Gene3D" id="3.40.50.300">
    <property type="entry name" value="P-loop containing nucleotide triphosphate hydrolases"/>
    <property type="match status" value="1"/>
</dbReference>
<dbReference type="InterPro" id="IPR027417">
    <property type="entry name" value="P-loop_NTPase"/>
</dbReference>
<evidence type="ECO:0000259" key="7">
    <source>
        <dbReference type="PROSITE" id="PS50052"/>
    </source>
</evidence>
<keyword evidence="5" id="KW-0418">Kinase</keyword>
<evidence type="ECO:0000256" key="2">
    <source>
        <dbReference type="ARBA" id="ARBA00012961"/>
    </source>
</evidence>
<dbReference type="InterPro" id="IPR008145">
    <property type="entry name" value="GK/Ca_channel_bsu"/>
</dbReference>
<evidence type="ECO:0000256" key="3">
    <source>
        <dbReference type="ARBA" id="ARBA00022679"/>
    </source>
</evidence>
<dbReference type="GO" id="GO:0005829">
    <property type="term" value="C:cytosol"/>
    <property type="evidence" value="ECO:0007669"/>
    <property type="project" value="TreeGrafter"/>
</dbReference>
<dbReference type="PANTHER" id="PTHR23117:SF13">
    <property type="entry name" value="GUANYLATE KINASE"/>
    <property type="match status" value="1"/>
</dbReference>
<keyword evidence="6" id="KW-0067">ATP-binding</keyword>
<dbReference type="InterPro" id="IPR020590">
    <property type="entry name" value="Guanylate_kinase_CS"/>
</dbReference>
<protein>
    <recommendedName>
        <fullName evidence="2">guanylate kinase</fullName>
        <ecNumber evidence="2">2.7.4.8</ecNumber>
    </recommendedName>
</protein>
<dbReference type="WBParaSite" id="TTAC_0000021601-mRNA-1">
    <property type="protein sequence ID" value="TTAC_0000021601-mRNA-1"/>
    <property type="gene ID" value="TTAC_0000021601"/>
</dbReference>
<dbReference type="SMART" id="SM00072">
    <property type="entry name" value="GuKc"/>
    <property type="match status" value="1"/>
</dbReference>
<dbReference type="AlphaFoldDB" id="A0A0R3WI20"/>
<dbReference type="PROSITE" id="PS50052">
    <property type="entry name" value="GUANYLATE_KINASE_2"/>
    <property type="match status" value="1"/>
</dbReference>
<keyword evidence="3" id="KW-0808">Transferase</keyword>
<dbReference type="InterPro" id="IPR017665">
    <property type="entry name" value="Guanylate_kinase"/>
</dbReference>
<evidence type="ECO:0000313" key="9">
    <source>
        <dbReference type="Proteomes" id="UP000274429"/>
    </source>
</evidence>
<sequence length="275" mass="31558">MSSKASAIREESPPSREAIVVFIHKSDFRPSVSHIRAPFYRPHSGDSIYISVVWRLLNCIPSDKTSSTYRFEFLEPTSSKAVPLVICGPSGSGKSSIIQRLLLRNPDIFQVCISHTTRQRRPNEVDGKDYIFVTKDEFKAAIRRNEFVEYAVFSGNYYGTSKKQMEKVTQAGKVCIFELDTQGVEQIRKTEIHPIYVFIRPRNYAILEKRLRTHSVESEEHILQRLAIAHHEMQYALDEEIFKKVVTNEDLDAAVQEIETLLQQVSVAWFMASLS</sequence>
<evidence type="ECO:0000256" key="1">
    <source>
        <dbReference type="ARBA" id="ARBA00005790"/>
    </source>
</evidence>
<dbReference type="FunFam" id="3.30.63.10:FF:000002">
    <property type="entry name" value="Guanylate kinase 1"/>
    <property type="match status" value="1"/>
</dbReference>
<dbReference type="Pfam" id="PF00625">
    <property type="entry name" value="Guanylate_kin"/>
    <property type="match status" value="1"/>
</dbReference>
<gene>
    <name evidence="8" type="ORF">TTAC_LOCUS217</name>
</gene>
<dbReference type="GO" id="GO:0004385">
    <property type="term" value="F:GMP kinase activity"/>
    <property type="evidence" value="ECO:0007669"/>
    <property type="project" value="UniProtKB-EC"/>
</dbReference>
<accession>A0A0R3WI20</accession>
<evidence type="ECO:0000313" key="10">
    <source>
        <dbReference type="WBParaSite" id="TTAC_0000021601-mRNA-1"/>
    </source>
</evidence>
<dbReference type="EC" id="2.7.4.8" evidence="2"/>
<dbReference type="NCBIfam" id="TIGR03263">
    <property type="entry name" value="guanyl_kin"/>
    <property type="match status" value="1"/>
</dbReference>
<reference evidence="8 9" key="2">
    <citation type="submission" date="2018-11" db="EMBL/GenBank/DDBJ databases">
        <authorList>
            <consortium name="Pathogen Informatics"/>
        </authorList>
    </citation>
    <scope>NUCLEOTIDE SEQUENCE [LARGE SCALE GENOMIC DNA]</scope>
</reference>
<name>A0A0R3WI20_HYDTA</name>
<dbReference type="OrthoDB" id="6334211at2759"/>
<dbReference type="Proteomes" id="UP000274429">
    <property type="component" value="Unassembled WGS sequence"/>
</dbReference>
<keyword evidence="4" id="KW-0547">Nucleotide-binding</keyword>
<dbReference type="PANTHER" id="PTHR23117">
    <property type="entry name" value="GUANYLATE KINASE-RELATED"/>
    <property type="match status" value="1"/>
</dbReference>
<keyword evidence="9" id="KW-1185">Reference proteome</keyword>
<proteinExistence type="inferred from homology"/>
<dbReference type="InterPro" id="IPR008144">
    <property type="entry name" value="Guanylate_kin-like_dom"/>
</dbReference>